<evidence type="ECO:0000256" key="6">
    <source>
        <dbReference type="SAM" id="MobiDB-lite"/>
    </source>
</evidence>
<proteinExistence type="predicted"/>
<comment type="caution">
    <text evidence="8">The sequence shown here is derived from an EMBL/GenBank/DDBJ whole genome shotgun (WGS) entry which is preliminary data.</text>
</comment>
<dbReference type="Pfam" id="PF03045">
    <property type="entry name" value="DAN"/>
    <property type="match status" value="1"/>
</dbReference>
<evidence type="ECO:0000256" key="5">
    <source>
        <dbReference type="PROSITE-ProRule" id="PRU00039"/>
    </source>
</evidence>
<feature type="region of interest" description="Disordered" evidence="6">
    <location>
        <begin position="353"/>
        <end position="422"/>
    </location>
</feature>
<dbReference type="SMART" id="SM00041">
    <property type="entry name" value="CT"/>
    <property type="match status" value="1"/>
</dbReference>
<keyword evidence="4" id="KW-1015">Disulfide bond</keyword>
<comment type="subcellular location">
    <subcellularLocation>
        <location evidence="1">Secreted</location>
    </subcellularLocation>
</comment>
<dbReference type="PANTHER" id="PTHR15283">
    <property type="entry name" value="GREMLIN 1"/>
    <property type="match status" value="1"/>
</dbReference>
<feature type="compositionally biased region" description="Basic and acidic residues" evidence="6">
    <location>
        <begin position="377"/>
        <end position="412"/>
    </location>
</feature>
<evidence type="ECO:0000313" key="9">
    <source>
        <dbReference type="Proteomes" id="UP001359485"/>
    </source>
</evidence>
<sequence>MLGEAENWLQRQENEIHRGEQSGPGRREGESRTEESRISMKIVSCCIWFLLHLASTYGVSGLTEHKVHNIVLYPDKHSWCKKTEIKQIVAYPGCSSIEIDNNVCVGACFSYSIPRTIPSAPGEVIIPYCDSCQPVEYEWREVTLTCSDESEEDEGQTEMTKRVQVITNCSCTSCEKQYKEKVPYHQNHTGWLPLSIVYPPRITTMPYRHPLRCTALLFLTGSKSSDDVPELMSLMMGVHHTRPDGTESEEEEEAAEDVQIEHEVLPDRDIENSIKSDEKDNFIEEHDDETDKRFKAKLEKESRTLEILHLSKHNRNSSQHMNDLIEIAKSDHKHYEIGPHHSLIIKADDLDEVHESHQQNHHMPQHHHHHHHHHHPDKMDNGVKESKNEDESDREEDKGEQNHRKDSEDDLQRSSSANQFKIHDNEEYLDQIAVESIRKEVQEQKIMTVPDMIYNSSLKNGKWRSGVRMLEVPHHHLQPAMEGVELSYYGKSDAKEEKMNPDEE</sequence>
<dbReference type="Gene3D" id="2.10.90.10">
    <property type="entry name" value="Cystine-knot cytokines"/>
    <property type="match status" value="1"/>
</dbReference>
<name>A0ABR1B6E1_POLSC</name>
<dbReference type="InterPro" id="IPR029034">
    <property type="entry name" value="Cystine-knot_cytokine"/>
</dbReference>
<comment type="caution">
    <text evidence="5">Lacks conserved residue(s) required for the propagation of feature annotation.</text>
</comment>
<feature type="domain" description="CTCK" evidence="7">
    <location>
        <begin position="80"/>
        <end position="175"/>
    </location>
</feature>
<evidence type="ECO:0000256" key="2">
    <source>
        <dbReference type="ARBA" id="ARBA00022525"/>
    </source>
</evidence>
<evidence type="ECO:0000256" key="4">
    <source>
        <dbReference type="ARBA" id="ARBA00023157"/>
    </source>
</evidence>
<dbReference type="EMBL" id="JAWJWF010000003">
    <property type="protein sequence ID" value="KAK6635042.1"/>
    <property type="molecule type" value="Genomic_DNA"/>
</dbReference>
<dbReference type="InterPro" id="IPR004133">
    <property type="entry name" value="DAN_dom"/>
</dbReference>
<dbReference type="Proteomes" id="UP001359485">
    <property type="component" value="Unassembled WGS sequence"/>
</dbReference>
<feature type="compositionally biased region" description="Basic residues" evidence="6">
    <location>
        <begin position="359"/>
        <end position="376"/>
    </location>
</feature>
<dbReference type="PANTHER" id="PTHR15283:SF5">
    <property type="entry name" value="NEUROBLASTOMA SUPPRESSOR OF TUMORIGENICITY 1"/>
    <property type="match status" value="1"/>
</dbReference>
<dbReference type="InterPro" id="IPR006207">
    <property type="entry name" value="Cys_knot_C"/>
</dbReference>
<gene>
    <name evidence="8" type="ORF">RUM44_000291</name>
</gene>
<organism evidence="8 9">
    <name type="scientific">Polyplax serrata</name>
    <name type="common">Common mouse louse</name>
    <dbReference type="NCBI Taxonomy" id="468196"/>
    <lineage>
        <taxon>Eukaryota</taxon>
        <taxon>Metazoa</taxon>
        <taxon>Ecdysozoa</taxon>
        <taxon>Arthropoda</taxon>
        <taxon>Hexapoda</taxon>
        <taxon>Insecta</taxon>
        <taxon>Pterygota</taxon>
        <taxon>Neoptera</taxon>
        <taxon>Paraneoptera</taxon>
        <taxon>Psocodea</taxon>
        <taxon>Troctomorpha</taxon>
        <taxon>Phthiraptera</taxon>
        <taxon>Anoplura</taxon>
        <taxon>Polyplacidae</taxon>
        <taxon>Polyplax</taxon>
    </lineage>
</organism>
<keyword evidence="3" id="KW-0732">Signal</keyword>
<accession>A0ABR1B6E1</accession>
<keyword evidence="9" id="KW-1185">Reference proteome</keyword>
<dbReference type="PROSITE" id="PS01225">
    <property type="entry name" value="CTCK_2"/>
    <property type="match status" value="1"/>
</dbReference>
<evidence type="ECO:0000313" key="8">
    <source>
        <dbReference type="EMBL" id="KAK6635042.1"/>
    </source>
</evidence>
<evidence type="ECO:0000256" key="1">
    <source>
        <dbReference type="ARBA" id="ARBA00004613"/>
    </source>
</evidence>
<protein>
    <recommendedName>
        <fullName evidence="7">CTCK domain-containing protein</fullName>
    </recommendedName>
</protein>
<feature type="region of interest" description="Disordered" evidence="6">
    <location>
        <begin position="13"/>
        <end position="33"/>
    </location>
</feature>
<keyword evidence="2" id="KW-0964">Secreted</keyword>
<reference evidence="8 9" key="1">
    <citation type="submission" date="2023-09" db="EMBL/GenBank/DDBJ databases">
        <title>Genomes of two closely related lineages of the louse Polyplax serrata with different host specificities.</title>
        <authorList>
            <person name="Martinu J."/>
            <person name="Tarabai H."/>
            <person name="Stefka J."/>
            <person name="Hypsa V."/>
        </authorList>
    </citation>
    <scope>NUCLEOTIDE SEQUENCE [LARGE SCALE GENOMIC DNA]</scope>
    <source>
        <strain evidence="8">98ZLc_SE</strain>
    </source>
</reference>
<evidence type="ECO:0000256" key="3">
    <source>
        <dbReference type="ARBA" id="ARBA00022729"/>
    </source>
</evidence>
<evidence type="ECO:0000259" key="7">
    <source>
        <dbReference type="PROSITE" id="PS01225"/>
    </source>
</evidence>